<feature type="transmembrane region" description="Helical" evidence="9">
    <location>
        <begin position="6"/>
        <end position="25"/>
    </location>
</feature>
<evidence type="ECO:0000256" key="4">
    <source>
        <dbReference type="ARBA" id="ARBA00023002"/>
    </source>
</evidence>
<accession>A0A418AQM4</accession>
<keyword evidence="2 7" id="KW-0349">Heme</keyword>
<evidence type="ECO:0000256" key="6">
    <source>
        <dbReference type="ARBA" id="ARBA00023033"/>
    </source>
</evidence>
<dbReference type="GO" id="GO:0005506">
    <property type="term" value="F:iron ion binding"/>
    <property type="evidence" value="ECO:0007669"/>
    <property type="project" value="InterPro"/>
</dbReference>
<dbReference type="GO" id="GO:0004497">
    <property type="term" value="F:monooxygenase activity"/>
    <property type="evidence" value="ECO:0007669"/>
    <property type="project" value="UniProtKB-KW"/>
</dbReference>
<dbReference type="PANTHER" id="PTHR24291:SF50">
    <property type="entry name" value="BIFUNCTIONAL ALBAFLAVENONE MONOOXYGENASE_TERPENE SYNTHASE"/>
    <property type="match status" value="1"/>
</dbReference>
<name>A0A418AQM4_9STRA</name>
<sequence length="519" mass="56779">MSSTHVVAVAAAAGMATVAFLVRWLQVKPFIPSLKMAVHLHHVLFGVGDLLSSVEGLGRVTFDEADDDGMCQFWLMGLPCISVLKAEHVRAVVVASNYRRRLWLLDDFVDAIVGTSGVDMASLLTRRGVVKGKKSLVQVMGHEWKVHRKLISKAFGWQNLANMAPVIGTVASEFAAVLLSKHGANNVDVFPLLKLATLDVIGATAFGASFGAIHNATSDVVDAFTFLLNDMNRRSMDEPLHPASSLYWLPTSANRDFHAHKRTLRRTIDALVAARLARGAHGDVHHDLLQYMIDAAHDDDSGVTRQSFADNLLTFLFAGYDTTSIALAYTLHLIAAHPEAQAKAVAEIDQVVGPDALPTYDMVHRLTYCAAVVMEALRLFPPVLFTMRTLEADVDIGGHLVPKDTNVILPIYWIHRYEANWGPDATAFRPDRHLTDDRVEMTAKDKAFRMMAFSGGPRNCVGMRFAMMEAVVLVAVLLRQCAFSVPSDAPPVQAVVAGLVQNPQHGVWLDITPRKAPTA</sequence>
<feature type="binding site" description="axial binding residue" evidence="7">
    <location>
        <position position="460"/>
    </location>
    <ligand>
        <name>heme</name>
        <dbReference type="ChEBI" id="CHEBI:30413"/>
    </ligand>
    <ligandPart>
        <name>Fe</name>
        <dbReference type="ChEBI" id="CHEBI:18248"/>
    </ligandPart>
</feature>
<dbReference type="AlphaFoldDB" id="A0A418AQM4"/>
<comment type="caution">
    <text evidence="10">The sequence shown here is derived from an EMBL/GenBank/DDBJ whole genome shotgun (WGS) entry which is preliminary data.</text>
</comment>
<comment type="similarity">
    <text evidence="1 8">Belongs to the cytochrome P450 family.</text>
</comment>
<dbReference type="InterPro" id="IPR017972">
    <property type="entry name" value="Cyt_P450_CS"/>
</dbReference>
<dbReference type="PRINTS" id="PR00385">
    <property type="entry name" value="P450"/>
</dbReference>
<evidence type="ECO:0000256" key="9">
    <source>
        <dbReference type="SAM" id="Phobius"/>
    </source>
</evidence>
<organism evidence="10 11">
    <name type="scientific">Aphanomyces invadans</name>
    <dbReference type="NCBI Taxonomy" id="157072"/>
    <lineage>
        <taxon>Eukaryota</taxon>
        <taxon>Sar</taxon>
        <taxon>Stramenopiles</taxon>
        <taxon>Oomycota</taxon>
        <taxon>Saprolegniomycetes</taxon>
        <taxon>Saprolegniales</taxon>
        <taxon>Verrucalvaceae</taxon>
        <taxon>Aphanomyces</taxon>
    </lineage>
</organism>
<dbReference type="PRINTS" id="PR00463">
    <property type="entry name" value="EP450I"/>
</dbReference>
<evidence type="ECO:0000256" key="3">
    <source>
        <dbReference type="ARBA" id="ARBA00022723"/>
    </source>
</evidence>
<evidence type="ECO:0000256" key="2">
    <source>
        <dbReference type="ARBA" id="ARBA00022617"/>
    </source>
</evidence>
<evidence type="ECO:0000256" key="5">
    <source>
        <dbReference type="ARBA" id="ARBA00023004"/>
    </source>
</evidence>
<dbReference type="InterPro" id="IPR001128">
    <property type="entry name" value="Cyt_P450"/>
</dbReference>
<keyword evidence="9" id="KW-1133">Transmembrane helix</keyword>
<evidence type="ECO:0000256" key="1">
    <source>
        <dbReference type="ARBA" id="ARBA00010617"/>
    </source>
</evidence>
<evidence type="ECO:0000313" key="11">
    <source>
        <dbReference type="Proteomes" id="UP000285060"/>
    </source>
</evidence>
<dbReference type="Gene3D" id="1.10.630.10">
    <property type="entry name" value="Cytochrome P450"/>
    <property type="match status" value="1"/>
</dbReference>
<keyword evidence="11" id="KW-1185">Reference proteome</keyword>
<dbReference type="InterPro" id="IPR036396">
    <property type="entry name" value="Cyt_P450_sf"/>
</dbReference>
<dbReference type="GO" id="GO:0016705">
    <property type="term" value="F:oxidoreductase activity, acting on paired donors, with incorporation or reduction of molecular oxygen"/>
    <property type="evidence" value="ECO:0007669"/>
    <property type="project" value="InterPro"/>
</dbReference>
<dbReference type="InterPro" id="IPR050196">
    <property type="entry name" value="Cytochrome_P450_Monoox"/>
</dbReference>
<proteinExistence type="inferred from homology"/>
<keyword evidence="6 8" id="KW-0503">Monooxygenase</keyword>
<evidence type="ECO:0000256" key="7">
    <source>
        <dbReference type="PIRSR" id="PIRSR602401-1"/>
    </source>
</evidence>
<keyword evidence="4 8" id="KW-0560">Oxidoreductase</keyword>
<dbReference type="PANTHER" id="PTHR24291">
    <property type="entry name" value="CYTOCHROME P450 FAMILY 4"/>
    <property type="match status" value="1"/>
</dbReference>
<gene>
    <name evidence="10" type="ORF">DYB32_006723</name>
</gene>
<dbReference type="VEuPathDB" id="FungiDB:H310_11812"/>
<dbReference type="GO" id="GO:0020037">
    <property type="term" value="F:heme binding"/>
    <property type="evidence" value="ECO:0007669"/>
    <property type="project" value="InterPro"/>
</dbReference>
<evidence type="ECO:0000256" key="8">
    <source>
        <dbReference type="RuleBase" id="RU000461"/>
    </source>
</evidence>
<keyword evidence="9" id="KW-0812">Transmembrane</keyword>
<keyword evidence="5 7" id="KW-0408">Iron</keyword>
<dbReference type="InterPro" id="IPR002401">
    <property type="entry name" value="Cyt_P450_E_grp-I"/>
</dbReference>
<reference evidence="10 11" key="1">
    <citation type="submission" date="2018-08" db="EMBL/GenBank/DDBJ databases">
        <title>Aphanomyces genome sequencing and annotation.</title>
        <authorList>
            <person name="Minardi D."/>
            <person name="Oidtmann B."/>
            <person name="Van Der Giezen M."/>
            <person name="Studholme D.J."/>
        </authorList>
    </citation>
    <scope>NUCLEOTIDE SEQUENCE [LARGE SCALE GENOMIC DNA]</scope>
    <source>
        <strain evidence="10 11">NJM0002</strain>
    </source>
</reference>
<dbReference type="PROSITE" id="PS00086">
    <property type="entry name" value="CYTOCHROME_P450"/>
    <property type="match status" value="1"/>
</dbReference>
<keyword evidence="3 7" id="KW-0479">Metal-binding</keyword>
<evidence type="ECO:0000313" key="10">
    <source>
        <dbReference type="EMBL" id="RHY27518.1"/>
    </source>
</evidence>
<dbReference type="SUPFAM" id="SSF48264">
    <property type="entry name" value="Cytochrome P450"/>
    <property type="match status" value="1"/>
</dbReference>
<evidence type="ECO:0008006" key="12">
    <source>
        <dbReference type="Google" id="ProtNLM"/>
    </source>
</evidence>
<dbReference type="Pfam" id="PF00067">
    <property type="entry name" value="p450"/>
    <property type="match status" value="1"/>
</dbReference>
<dbReference type="EMBL" id="QUSY01000757">
    <property type="protein sequence ID" value="RHY27518.1"/>
    <property type="molecule type" value="Genomic_DNA"/>
</dbReference>
<comment type="cofactor">
    <cofactor evidence="7">
        <name>heme</name>
        <dbReference type="ChEBI" id="CHEBI:30413"/>
    </cofactor>
</comment>
<protein>
    <recommendedName>
        <fullName evidence="12">Cytochrome P450</fullName>
    </recommendedName>
</protein>
<keyword evidence="9" id="KW-0472">Membrane</keyword>
<dbReference type="Proteomes" id="UP000285060">
    <property type="component" value="Unassembled WGS sequence"/>
</dbReference>